<organism evidence="1 2">
    <name type="scientific">Vagococcus allomyrinae</name>
    <dbReference type="NCBI Taxonomy" id="2794353"/>
    <lineage>
        <taxon>Bacteria</taxon>
        <taxon>Bacillati</taxon>
        <taxon>Bacillota</taxon>
        <taxon>Bacilli</taxon>
        <taxon>Lactobacillales</taxon>
        <taxon>Enterococcaceae</taxon>
        <taxon>Vagococcus</taxon>
    </lineage>
</organism>
<name>A0A940PH81_9ENTE</name>
<sequence length="93" mass="10642">MKKIPYNKQLPLSDYFNQDKSLKDILFDDTDQLAGELTISFNRSDFTLADSKSNFSGSSSMIIQRVTAFISINFSNGQPTKESLNRMYFILEN</sequence>
<dbReference type="RefSeq" id="WP_209533140.1">
    <property type="nucleotide sequence ID" value="NZ_JAEEGA010000033.1"/>
</dbReference>
<dbReference type="EMBL" id="JAEEGA010000033">
    <property type="protein sequence ID" value="MBP1044582.1"/>
    <property type="molecule type" value="Genomic_DNA"/>
</dbReference>
<gene>
    <name evidence="1" type="ORF">I6N95_26585</name>
</gene>
<evidence type="ECO:0000313" key="2">
    <source>
        <dbReference type="Proteomes" id="UP000674938"/>
    </source>
</evidence>
<dbReference type="AlphaFoldDB" id="A0A940PH81"/>
<reference evidence="1" key="1">
    <citation type="submission" date="2020-12" db="EMBL/GenBank/DDBJ databases">
        <title>Vagococcus allomyrinae sp. nov. and Enterococcus lavae sp. nov., isolated from the larvae of Allomyrina dichotoma.</title>
        <authorList>
            <person name="Lee S.D."/>
        </authorList>
    </citation>
    <scope>NUCLEOTIDE SEQUENCE</scope>
    <source>
        <strain evidence="1">BWB3-3</strain>
    </source>
</reference>
<protein>
    <submittedName>
        <fullName evidence="1">Uncharacterized protein</fullName>
    </submittedName>
</protein>
<keyword evidence="2" id="KW-1185">Reference proteome</keyword>
<accession>A0A940PH81</accession>
<dbReference type="Proteomes" id="UP000674938">
    <property type="component" value="Unassembled WGS sequence"/>
</dbReference>
<comment type="caution">
    <text evidence="1">The sequence shown here is derived from an EMBL/GenBank/DDBJ whole genome shotgun (WGS) entry which is preliminary data.</text>
</comment>
<proteinExistence type="predicted"/>
<evidence type="ECO:0000313" key="1">
    <source>
        <dbReference type="EMBL" id="MBP1044582.1"/>
    </source>
</evidence>